<dbReference type="PATRIC" id="fig|930169.3.peg.2766"/>
<dbReference type="STRING" id="930169.B5T_02807"/>
<evidence type="ECO:0000313" key="1">
    <source>
        <dbReference type="EMBL" id="AFT71075.1"/>
    </source>
</evidence>
<dbReference type="HOGENOM" id="CLU_179036_1_0_6"/>
<name>K0CFC7_ALCDB</name>
<evidence type="ECO:0000313" key="2">
    <source>
        <dbReference type="Proteomes" id="UP000006286"/>
    </source>
</evidence>
<sequence>MSTTRKLRLGPLPKTESVKLTFACPASLKTDLERYAALHAQAYGEVVDATTLIPHMLEAFMAGDRGFRKGGGAKAPPPKPG</sequence>
<dbReference type="RefSeq" id="WP_014995141.1">
    <property type="nucleotide sequence ID" value="NC_018691.1"/>
</dbReference>
<reference evidence="1 2" key="1">
    <citation type="journal article" date="2012" name="J. Bacteriol.">
        <title>Complete genome sequence of Alcanivorax dieselolei type strain B5.</title>
        <authorList>
            <person name="Lai Q."/>
            <person name="Li W."/>
            <person name="Shao Z."/>
        </authorList>
    </citation>
    <scope>NUCLEOTIDE SEQUENCE [LARGE SCALE GENOMIC DNA]</scope>
    <source>
        <strain evidence="2">DSM 16502 / CGMCC 1.3690 / B-5</strain>
    </source>
</reference>
<dbReference type="Proteomes" id="UP000006286">
    <property type="component" value="Chromosome"/>
</dbReference>
<keyword evidence="2" id="KW-1185">Reference proteome</keyword>
<gene>
    <name evidence="1" type="ordered locus">B5T_02807</name>
</gene>
<dbReference type="Pfam" id="PF10038">
    <property type="entry name" value="DUF2274"/>
    <property type="match status" value="1"/>
</dbReference>
<dbReference type="InterPro" id="IPR018733">
    <property type="entry name" value="DUF2274"/>
</dbReference>
<proteinExistence type="predicted"/>
<dbReference type="EMBL" id="CP003466">
    <property type="protein sequence ID" value="AFT71075.1"/>
    <property type="molecule type" value="Genomic_DNA"/>
</dbReference>
<dbReference type="KEGG" id="adi:B5T_02807"/>
<accession>K0CFC7</accession>
<organism evidence="1 2">
    <name type="scientific">Alcanivorax dieselolei (strain DSM 16502 / CGMCC 1.3690 / MCCC 1A00001 / B-5)</name>
    <name type="common">Alloalcanivorax dieselolei</name>
    <dbReference type="NCBI Taxonomy" id="930169"/>
    <lineage>
        <taxon>Bacteria</taxon>
        <taxon>Pseudomonadati</taxon>
        <taxon>Pseudomonadota</taxon>
        <taxon>Gammaproteobacteria</taxon>
        <taxon>Oceanospirillales</taxon>
        <taxon>Alcanivoracaceae</taxon>
        <taxon>Alloalcanivorax</taxon>
    </lineage>
</organism>
<protein>
    <submittedName>
        <fullName evidence="1">Conjugal transfer protein</fullName>
    </submittedName>
</protein>
<dbReference type="eggNOG" id="COG5639">
    <property type="taxonomic scope" value="Bacteria"/>
</dbReference>
<dbReference type="AlphaFoldDB" id="K0CFC7"/>
<dbReference type="OrthoDB" id="9803810at2"/>